<dbReference type="PANTHER" id="PTHR43180:SF30">
    <property type="entry name" value="MOMILACTONE A SYNTHASE"/>
    <property type="match status" value="1"/>
</dbReference>
<organism evidence="3 4">
    <name type="scientific">Coffea arabica</name>
    <name type="common">Arabian coffee</name>
    <dbReference type="NCBI Taxonomy" id="13443"/>
    <lineage>
        <taxon>Eukaryota</taxon>
        <taxon>Viridiplantae</taxon>
        <taxon>Streptophyta</taxon>
        <taxon>Embryophyta</taxon>
        <taxon>Tracheophyta</taxon>
        <taxon>Spermatophyta</taxon>
        <taxon>Magnoliopsida</taxon>
        <taxon>eudicotyledons</taxon>
        <taxon>Gunneridae</taxon>
        <taxon>Pentapetalae</taxon>
        <taxon>asterids</taxon>
        <taxon>lamiids</taxon>
        <taxon>Gentianales</taxon>
        <taxon>Rubiaceae</taxon>
        <taxon>Ixoroideae</taxon>
        <taxon>Gardenieae complex</taxon>
        <taxon>Bertiereae - Coffeeae clade</taxon>
        <taxon>Coffeeae</taxon>
        <taxon>Coffea</taxon>
    </lineage>
</organism>
<dbReference type="InterPro" id="IPR002347">
    <property type="entry name" value="SDR_fam"/>
</dbReference>
<dbReference type="Pfam" id="PF13561">
    <property type="entry name" value="adh_short_C2"/>
    <property type="match status" value="1"/>
</dbReference>
<dbReference type="PROSITE" id="PS00061">
    <property type="entry name" value="ADH_SHORT"/>
    <property type="match status" value="1"/>
</dbReference>
<dbReference type="OrthoDB" id="294295at2759"/>
<proteinExistence type="inferred from homology"/>
<sequence length="343" mass="37112">MVKEAIRKPSGFLIRHALVESGRYTDFLVHMLWRCAGIEVTIRDCLWTSSLPIQGGRSSIQHKVYKGIVNICIMADLSSKAQVAKRLEGKVALITGAAQGIGACIAREFVHHGAKVVCVDIKQELGRSVCDDLGTENASFLYCDVTKESDVENAINHTINKHGKLDIMINNAGIVDEGKTSILDNDLCDFERVMRVNLSGVFLGIKHAARVMIPTRSGSIINLGSISGSIGGITSHSYSSSKHAVVGLTRNAAAELGKHGIRVNCLSSHVVLTPSSQNFFNFGEEGQSRVYTNLEGMVLKPEDLANAAVYLASDEARFMSGHNLMLDGGFTVTNPAFGLFSRF</sequence>
<dbReference type="RefSeq" id="XP_027071618.1">
    <property type="nucleotide sequence ID" value="XM_027215817.2"/>
</dbReference>
<dbReference type="PRINTS" id="PR00081">
    <property type="entry name" value="GDHRDH"/>
</dbReference>
<dbReference type="InterPro" id="IPR036291">
    <property type="entry name" value="NAD(P)-bd_dom_sf"/>
</dbReference>
<keyword evidence="3" id="KW-1185">Reference proteome</keyword>
<dbReference type="FunFam" id="3.40.50.720:FF:000084">
    <property type="entry name" value="Short-chain dehydrogenase reductase"/>
    <property type="match status" value="1"/>
</dbReference>
<dbReference type="GeneID" id="113696394"/>
<keyword evidence="2" id="KW-0560">Oxidoreductase</keyword>
<name>A0A6P6SZY8_COFAR</name>
<reference evidence="3" key="1">
    <citation type="journal article" date="2025" name="Foods">
        <title>Unveiling the Microbial Signatures of Arabica Coffee Cherries: Insights into Ripeness Specific Diversity, Functional Traits, and Implications for Quality and Safety.</title>
        <authorList>
            <consortium name="RefSeq"/>
            <person name="Tenea G.N."/>
            <person name="Cifuentes V."/>
            <person name="Reyes P."/>
            <person name="Cevallos-Vallejos M."/>
        </authorList>
    </citation>
    <scope>NUCLEOTIDE SEQUENCE [LARGE SCALE GENOMIC DNA]</scope>
</reference>
<dbReference type="InterPro" id="IPR020904">
    <property type="entry name" value="Sc_DH/Rdtase_CS"/>
</dbReference>
<dbReference type="NCBIfam" id="NF005559">
    <property type="entry name" value="PRK07231.1"/>
    <property type="match status" value="1"/>
</dbReference>
<evidence type="ECO:0000313" key="3">
    <source>
        <dbReference type="Proteomes" id="UP001652660"/>
    </source>
</evidence>
<dbReference type="Proteomes" id="UP001652660">
    <property type="component" value="Chromosome 6e"/>
</dbReference>
<evidence type="ECO:0000256" key="1">
    <source>
        <dbReference type="ARBA" id="ARBA00006484"/>
    </source>
</evidence>
<dbReference type="GO" id="GO:0016616">
    <property type="term" value="F:oxidoreductase activity, acting on the CH-OH group of donors, NAD or NADP as acceptor"/>
    <property type="evidence" value="ECO:0007669"/>
    <property type="project" value="UniProtKB-ARBA"/>
</dbReference>
<dbReference type="PANTHER" id="PTHR43180">
    <property type="entry name" value="3-OXOACYL-(ACYL-CARRIER-PROTEIN) REDUCTASE (AFU_ORTHOLOGUE AFUA_6G11210)"/>
    <property type="match status" value="1"/>
</dbReference>
<dbReference type="PRINTS" id="PR00080">
    <property type="entry name" value="SDRFAMILY"/>
</dbReference>
<dbReference type="AlphaFoldDB" id="A0A6P6SZY8"/>
<dbReference type="SUPFAM" id="SSF51735">
    <property type="entry name" value="NAD(P)-binding Rossmann-fold domains"/>
    <property type="match status" value="1"/>
</dbReference>
<comment type="similarity">
    <text evidence="1">Belongs to the short-chain dehydrogenases/reductases (SDR) family.</text>
</comment>
<protein>
    <submittedName>
        <fullName evidence="4">Borneol dehydrogenase, mitochondrial-like</fullName>
    </submittedName>
</protein>
<gene>
    <name evidence="4" type="primary">LOC113696394</name>
</gene>
<dbReference type="Gene3D" id="3.40.50.720">
    <property type="entry name" value="NAD(P)-binding Rossmann-like Domain"/>
    <property type="match status" value="1"/>
</dbReference>
<evidence type="ECO:0000256" key="2">
    <source>
        <dbReference type="ARBA" id="ARBA00023002"/>
    </source>
</evidence>
<accession>A0A6P6SZY8</accession>
<reference evidence="4" key="2">
    <citation type="submission" date="2025-08" db="UniProtKB">
        <authorList>
            <consortium name="RefSeq"/>
        </authorList>
    </citation>
    <scope>IDENTIFICATION</scope>
    <source>
        <tissue evidence="4">Leaves</tissue>
    </source>
</reference>
<evidence type="ECO:0000313" key="4">
    <source>
        <dbReference type="RefSeq" id="XP_027071618.1"/>
    </source>
</evidence>